<proteinExistence type="inferred from homology"/>
<dbReference type="GO" id="GO:0005524">
    <property type="term" value="F:ATP binding"/>
    <property type="evidence" value="ECO:0007669"/>
    <property type="project" value="UniProtKB-UniRule"/>
</dbReference>
<evidence type="ECO:0000256" key="6">
    <source>
        <dbReference type="ARBA" id="ARBA00022777"/>
    </source>
</evidence>
<feature type="binding site" evidence="10">
    <location>
        <position position="95"/>
    </location>
    <ligand>
        <name>ATP</name>
        <dbReference type="ChEBI" id="CHEBI:30616"/>
    </ligand>
</feature>
<evidence type="ECO:0000256" key="4">
    <source>
        <dbReference type="ARBA" id="ARBA00022723"/>
    </source>
</evidence>
<feature type="binding site" evidence="10">
    <location>
        <position position="60"/>
    </location>
    <ligand>
        <name>1D-myo-inositol 1,3,4-trisphosphate</name>
        <dbReference type="ChEBI" id="CHEBI:58414"/>
    </ligand>
</feature>
<feature type="binding site" evidence="10">
    <location>
        <position position="19"/>
    </location>
    <ligand>
        <name>1D-myo-inositol 1,3,4-trisphosphate</name>
        <dbReference type="ChEBI" id="CHEBI:58414"/>
    </ligand>
</feature>
<feature type="binding site" evidence="10">
    <location>
        <position position="145"/>
    </location>
    <ligand>
        <name>ATP</name>
        <dbReference type="ChEBI" id="CHEBI:30616"/>
    </ligand>
</feature>
<feature type="domain" description="ATP-grasp" evidence="12">
    <location>
        <begin position="107"/>
        <end position="319"/>
    </location>
</feature>
<gene>
    <name evidence="13" type="ORF">OLEA9_A051423</name>
</gene>
<comment type="subunit">
    <text evidence="2 9">Monomer.</text>
</comment>
<dbReference type="Gramene" id="OE9A051423T1">
    <property type="protein sequence ID" value="OE9A051423C1"/>
    <property type="gene ID" value="OE9A051423"/>
</dbReference>
<dbReference type="GO" id="GO:0005737">
    <property type="term" value="C:cytoplasm"/>
    <property type="evidence" value="ECO:0007669"/>
    <property type="project" value="TreeGrafter"/>
</dbReference>
<evidence type="ECO:0000256" key="5">
    <source>
        <dbReference type="ARBA" id="ARBA00022741"/>
    </source>
</evidence>
<comment type="catalytic activity">
    <reaction evidence="9">
        <text>1D-myo-inositol 3,4,5,6-tetrakisphosphate + ATP = 1D-myo-inositol 1,3,4,5,6-pentakisphosphate + ADP + H(+)</text>
        <dbReference type="Rhea" id="RHEA:12452"/>
        <dbReference type="ChEBI" id="CHEBI:15378"/>
        <dbReference type="ChEBI" id="CHEBI:30616"/>
        <dbReference type="ChEBI" id="CHEBI:57539"/>
        <dbReference type="ChEBI" id="CHEBI:57733"/>
        <dbReference type="ChEBI" id="CHEBI:456216"/>
        <dbReference type="EC" id="2.7.1.134"/>
    </reaction>
</comment>
<evidence type="ECO:0000256" key="9">
    <source>
        <dbReference type="PIRNR" id="PIRNR038186"/>
    </source>
</evidence>
<dbReference type="Proteomes" id="UP000594638">
    <property type="component" value="Unassembled WGS sequence"/>
</dbReference>
<feature type="binding site" evidence="10">
    <location>
        <position position="188"/>
    </location>
    <ligand>
        <name>1D-myo-inositol 1,3,4-trisphosphate</name>
        <dbReference type="ChEBI" id="CHEBI:58414"/>
    </ligand>
</feature>
<dbReference type="PIRSF" id="PIRSF038186">
    <property type="entry name" value="ITPK"/>
    <property type="match status" value="1"/>
</dbReference>
<protein>
    <recommendedName>
        <fullName evidence="9">Inositol-tetrakisphosphate 1-kinase</fullName>
        <ecNumber evidence="9">2.7.1.134</ecNumber>
    </recommendedName>
</protein>
<feature type="binding site" evidence="11">
    <location>
        <position position="286"/>
    </location>
    <ligand>
        <name>Mg(2+)</name>
        <dbReference type="ChEBI" id="CHEBI:18420"/>
        <label>1</label>
    </ligand>
</feature>
<dbReference type="InterPro" id="IPR011761">
    <property type="entry name" value="ATP-grasp"/>
</dbReference>
<keyword evidence="8 9" id="KW-0460">Magnesium</keyword>
<evidence type="ECO:0000256" key="2">
    <source>
        <dbReference type="ARBA" id="ARBA00011245"/>
    </source>
</evidence>
<reference evidence="13 14" key="1">
    <citation type="submission" date="2019-12" db="EMBL/GenBank/DDBJ databases">
        <authorList>
            <person name="Alioto T."/>
            <person name="Alioto T."/>
            <person name="Gomez Garrido J."/>
        </authorList>
    </citation>
    <scope>NUCLEOTIDE SEQUENCE [LARGE SCALE GENOMIC DNA]</scope>
</reference>
<dbReference type="EMBL" id="CACTIH010000097">
    <property type="protein sequence ID" value="CAA2953716.1"/>
    <property type="molecule type" value="Genomic_DNA"/>
</dbReference>
<evidence type="ECO:0000256" key="8">
    <source>
        <dbReference type="ARBA" id="ARBA00022842"/>
    </source>
</evidence>
<dbReference type="PANTHER" id="PTHR14217:SF20">
    <property type="entry name" value="INOSITOL-TETRAKISPHOSPHATE 1-KINASE"/>
    <property type="match status" value="1"/>
</dbReference>
<dbReference type="Gene3D" id="3.30.470.20">
    <property type="entry name" value="ATP-grasp fold, B domain"/>
    <property type="match status" value="1"/>
</dbReference>
<feature type="binding site" evidence="10">
    <location>
        <position position="288"/>
    </location>
    <ligand>
        <name>1D-myo-inositol 1,3,4-trisphosphate</name>
        <dbReference type="ChEBI" id="CHEBI:58414"/>
    </ligand>
</feature>
<evidence type="ECO:0000256" key="1">
    <source>
        <dbReference type="ARBA" id="ARBA00009601"/>
    </source>
</evidence>
<comment type="similarity">
    <text evidence="1 9">Belongs to the ITPK1 family.</text>
</comment>
<comment type="function">
    <text evidence="9">Kinase that can phosphorylate various inositol polyphosphate such as Ins(3,4,5,6)P4 or Ins(1,3,4)P3.</text>
</comment>
<dbReference type="Pfam" id="PF17927">
    <property type="entry name" value="Ins134_P3_kin_N"/>
    <property type="match status" value="1"/>
</dbReference>
<organism evidence="13 14">
    <name type="scientific">Olea europaea subsp. europaea</name>
    <dbReference type="NCBI Taxonomy" id="158383"/>
    <lineage>
        <taxon>Eukaryota</taxon>
        <taxon>Viridiplantae</taxon>
        <taxon>Streptophyta</taxon>
        <taxon>Embryophyta</taxon>
        <taxon>Tracheophyta</taxon>
        <taxon>Spermatophyta</taxon>
        <taxon>Magnoliopsida</taxon>
        <taxon>eudicotyledons</taxon>
        <taxon>Gunneridae</taxon>
        <taxon>Pentapetalae</taxon>
        <taxon>asterids</taxon>
        <taxon>lamiids</taxon>
        <taxon>Lamiales</taxon>
        <taxon>Oleaceae</taxon>
        <taxon>Oleeae</taxon>
        <taxon>Olea</taxon>
    </lineage>
</organism>
<dbReference type="GO" id="GO:0032957">
    <property type="term" value="P:inositol trisphosphate metabolic process"/>
    <property type="evidence" value="ECO:0007669"/>
    <property type="project" value="InterPro"/>
</dbReference>
<feature type="binding site" evidence="11">
    <location>
        <position position="286"/>
    </location>
    <ligand>
        <name>Mg(2+)</name>
        <dbReference type="ChEBI" id="CHEBI:18420"/>
        <label>2</label>
    </ligand>
</feature>
<keyword evidence="4 9" id="KW-0479">Metal-binding</keyword>
<evidence type="ECO:0000259" key="12">
    <source>
        <dbReference type="PROSITE" id="PS50975"/>
    </source>
</evidence>
<feature type="binding site" evidence="10">
    <location>
        <begin position="177"/>
        <end position="188"/>
    </location>
    <ligand>
        <name>ATP</name>
        <dbReference type="ChEBI" id="CHEBI:30616"/>
    </ligand>
</feature>
<dbReference type="PANTHER" id="PTHR14217">
    <property type="entry name" value="INOSITOL-TETRAKISPHOSPHATE 1-KINASE"/>
    <property type="match status" value="1"/>
</dbReference>
<dbReference type="PROSITE" id="PS50975">
    <property type="entry name" value="ATP_GRASP"/>
    <property type="match status" value="1"/>
</dbReference>
<evidence type="ECO:0000256" key="3">
    <source>
        <dbReference type="ARBA" id="ARBA00022679"/>
    </source>
</evidence>
<dbReference type="GO" id="GO:0052725">
    <property type="term" value="F:inositol-1,3,4-trisphosphate 6-kinase activity"/>
    <property type="evidence" value="ECO:0007669"/>
    <property type="project" value="InterPro"/>
</dbReference>
<name>A0A8S0PKM4_OLEEU</name>
<dbReference type="SUPFAM" id="SSF56059">
    <property type="entry name" value="Glutathione synthetase ATP-binding domain-like"/>
    <property type="match status" value="1"/>
</dbReference>
<comment type="caution">
    <text evidence="13">The sequence shown here is derived from an EMBL/GenBank/DDBJ whole genome shotgun (WGS) entry which is preliminary data.</text>
</comment>
<dbReference type="AlphaFoldDB" id="A0A8S0PKM4"/>
<evidence type="ECO:0000313" key="13">
    <source>
        <dbReference type="EMBL" id="CAA2953716.1"/>
    </source>
</evidence>
<evidence type="ECO:0000256" key="11">
    <source>
        <dbReference type="PIRSR" id="PIRSR038186-2"/>
    </source>
</evidence>
<dbReference type="GO" id="GO:0000287">
    <property type="term" value="F:magnesium ion binding"/>
    <property type="evidence" value="ECO:0007669"/>
    <property type="project" value="InterPro"/>
</dbReference>
<feature type="binding site" evidence="10">
    <location>
        <position position="203"/>
    </location>
    <ligand>
        <name>ATP</name>
        <dbReference type="ChEBI" id="CHEBI:30616"/>
    </ligand>
</feature>
<comment type="cofactor">
    <cofactor evidence="9 11">
        <name>Mg(2+)</name>
        <dbReference type="ChEBI" id="CHEBI:18420"/>
    </cofactor>
    <text evidence="9 11">Binds 2 magnesium ions per subunit.</text>
</comment>
<keyword evidence="14" id="KW-1185">Reference proteome</keyword>
<accession>A0A8S0PKM4</accession>
<feature type="binding site" evidence="11">
    <location>
        <position position="271"/>
    </location>
    <ligand>
        <name>Mg(2+)</name>
        <dbReference type="ChEBI" id="CHEBI:18420"/>
        <label>1</label>
    </ligand>
</feature>
<sequence>MAEQNVTRYRIGYALEPKKVQSFIQSSLIIHAKNRGIDLVPIDLSKPLIDQGPFHCIIHKLYGPEWREQLEEFSSRNPDVIIVDPLDFIDRLHNRISMLQVVNELKICQQTEILFGIPKQVFVENPASFYECIEAEGLEFPVIAKPLVANGSANSHQMALVFNKEGLKGLNPPIILQEFVNHGGVIYKVYVAGEHVKFVKRKSLPDISEETLGTSENLLSFSQISNLTAQDQSDERVARLIEEAKMPPLSFLTEVANGLKSALKLHLFNFDVIRDSRVGNRYLVIDINYFPGYAKLSSYETILTDFFLDIVQRKQRVNSDDDLSA</sequence>
<dbReference type="InterPro" id="IPR008656">
    <property type="entry name" value="Inositol_tetrakis-P_1-kinase"/>
</dbReference>
<keyword evidence="5 9" id="KW-0547">Nucleotide-binding</keyword>
<feature type="binding site" evidence="11">
    <location>
        <position position="288"/>
    </location>
    <ligand>
        <name>Mg(2+)</name>
        <dbReference type="ChEBI" id="CHEBI:18420"/>
        <label>2</label>
    </ligand>
</feature>
<evidence type="ECO:0000313" key="14">
    <source>
        <dbReference type="Proteomes" id="UP000594638"/>
    </source>
</evidence>
<dbReference type="InterPro" id="IPR040464">
    <property type="entry name" value="InsP(3)kin_ATP-grasp"/>
</dbReference>
<feature type="binding site" evidence="10">
    <location>
        <position position="156"/>
    </location>
    <ligand>
        <name>1D-myo-inositol 1,3,4-trisphosphate</name>
        <dbReference type="ChEBI" id="CHEBI:58414"/>
    </ligand>
</feature>
<dbReference type="EC" id="2.7.1.134" evidence="9"/>
<keyword evidence="7 9" id="KW-0067">ATP-binding</keyword>
<feature type="binding site" evidence="10">
    <location>
        <position position="292"/>
    </location>
    <ligand>
        <name>1D-myo-inositol 1,3,4-trisphosphate</name>
        <dbReference type="ChEBI" id="CHEBI:58414"/>
    </ligand>
</feature>
<evidence type="ECO:0000256" key="7">
    <source>
        <dbReference type="ARBA" id="ARBA00022840"/>
    </source>
</evidence>
<dbReference type="InterPro" id="IPR041429">
    <property type="entry name" value="ITPK1_N"/>
</dbReference>
<dbReference type="GO" id="GO:0047325">
    <property type="term" value="F:inositol-3,4,5,6-tetrakisphosphate 1-kinase activity"/>
    <property type="evidence" value="ECO:0007669"/>
    <property type="project" value="UniProtKB-EC"/>
</dbReference>
<dbReference type="Pfam" id="PF05770">
    <property type="entry name" value="Ins134_P3_kin"/>
    <property type="match status" value="1"/>
</dbReference>
<keyword evidence="6 9" id="KW-0418">Kinase</keyword>
<evidence type="ECO:0000256" key="10">
    <source>
        <dbReference type="PIRSR" id="PIRSR038186-1"/>
    </source>
</evidence>
<dbReference type="GO" id="GO:0052726">
    <property type="term" value="F:inositol-1,3,4-trisphosphate 5-kinase activity"/>
    <property type="evidence" value="ECO:0007669"/>
    <property type="project" value="InterPro"/>
</dbReference>
<keyword evidence="3 9" id="KW-0808">Transferase</keyword>
<dbReference type="OrthoDB" id="25308at2759"/>